<dbReference type="Proteomes" id="UP000548423">
    <property type="component" value="Unassembled WGS sequence"/>
</dbReference>
<comment type="caution">
    <text evidence="1">The sequence shown here is derived from an EMBL/GenBank/DDBJ whole genome shotgun (WGS) entry which is preliminary data.</text>
</comment>
<gene>
    <name evidence="1" type="ORF">F4694_002315</name>
</gene>
<name>A0A852T9U0_9BACI</name>
<dbReference type="Pfam" id="PF14398">
    <property type="entry name" value="ATPgrasp_YheCD"/>
    <property type="match status" value="1"/>
</dbReference>
<organism evidence="1 2">
    <name type="scientific">Neobacillus niacini</name>
    <dbReference type="NCBI Taxonomy" id="86668"/>
    <lineage>
        <taxon>Bacteria</taxon>
        <taxon>Bacillati</taxon>
        <taxon>Bacillota</taxon>
        <taxon>Bacilli</taxon>
        <taxon>Bacillales</taxon>
        <taxon>Bacillaceae</taxon>
        <taxon>Neobacillus</taxon>
    </lineage>
</organism>
<dbReference type="AlphaFoldDB" id="A0A852T9U0"/>
<dbReference type="SUPFAM" id="SSF56059">
    <property type="entry name" value="Glutathione synthetase ATP-binding domain-like"/>
    <property type="match status" value="1"/>
</dbReference>
<dbReference type="InterPro" id="IPR026838">
    <property type="entry name" value="YheC/D"/>
</dbReference>
<evidence type="ECO:0000313" key="1">
    <source>
        <dbReference type="EMBL" id="NYE05562.1"/>
    </source>
</evidence>
<sequence length="358" mass="41201">MNTPTVGILIGGLIYSRIKKNGSDFEPISFYEEACIQYGLSPCFFRLKDITLETNQINALVKGEKGKYEMKVITIPKIIHNRGLFFSNESKLKIKSLQKTGVIIFNDRNRYGKWGVHEILMKNEELQPHLPETKRASSRNFIEMMDKYKELIIKPNSGSLGGGVVMVEKKDRDLWEVRYRQKREAFTNEWPEIIRKKVLNKNYIIQERIPLTEYQGSPFDLRVSVQKNGLGEWQVTGVVGKVAKIGNYVTNVAKGGTCKTLNELLNEYSDLDFNEVYQSIEDFSIKAVTELNKYFPNLADVGLDIGLTSEGFPMFIECNGRDLRYSFKIAQMPEVWKATYTTPISYARYLFDSKIDEE</sequence>
<proteinExistence type="predicted"/>
<dbReference type="Gene3D" id="3.30.470.20">
    <property type="entry name" value="ATP-grasp fold, B domain"/>
    <property type="match status" value="1"/>
</dbReference>
<accession>A0A852T9U0</accession>
<reference evidence="2" key="2">
    <citation type="submission" date="2020-08" db="EMBL/GenBank/DDBJ databases">
        <title>The Agave Microbiome: Exploring the role of microbial communities in plant adaptations to desert environments.</title>
        <authorList>
            <person name="Partida-Martinez L.P."/>
        </authorList>
    </citation>
    <scope>NUCLEOTIDE SEQUENCE [LARGE SCALE GENOMIC DNA]</scope>
    <source>
        <strain evidence="2">AT2.8</strain>
    </source>
</reference>
<dbReference type="EMBL" id="JACCBX010000004">
    <property type="protein sequence ID" value="NYE05562.1"/>
    <property type="molecule type" value="Genomic_DNA"/>
</dbReference>
<reference evidence="2" key="1">
    <citation type="submission" date="2020-07" db="EMBL/GenBank/DDBJ databases">
        <authorList>
            <person name="Partida-Martinez L."/>
            <person name="Huntemann M."/>
            <person name="Clum A."/>
            <person name="Wang J."/>
            <person name="Palaniappan K."/>
            <person name="Ritter S."/>
            <person name="Chen I.-M."/>
            <person name="Stamatis D."/>
            <person name="Reddy T."/>
            <person name="O'Malley R."/>
            <person name="Daum C."/>
            <person name="Shapiro N."/>
            <person name="Ivanova N."/>
            <person name="Kyrpides N."/>
            <person name="Woyke T."/>
        </authorList>
    </citation>
    <scope>NUCLEOTIDE SEQUENCE [LARGE SCALE GENOMIC DNA]</scope>
    <source>
        <strain evidence="2">AT2.8</strain>
    </source>
</reference>
<protein>
    <submittedName>
        <fullName evidence="1">Glutathione synthase/RimK-type ligase-like ATP-grasp enzyme</fullName>
    </submittedName>
</protein>
<evidence type="ECO:0000313" key="2">
    <source>
        <dbReference type="Proteomes" id="UP000548423"/>
    </source>
</evidence>
<dbReference type="GO" id="GO:0016874">
    <property type="term" value="F:ligase activity"/>
    <property type="evidence" value="ECO:0007669"/>
    <property type="project" value="UniProtKB-KW"/>
</dbReference>